<dbReference type="SUPFAM" id="SSF56672">
    <property type="entry name" value="DNA/RNA polymerases"/>
    <property type="match status" value="1"/>
</dbReference>
<dbReference type="AlphaFoldDB" id="A0AAV3Y8W8"/>
<evidence type="ECO:0000313" key="2">
    <source>
        <dbReference type="Proteomes" id="UP000735302"/>
    </source>
</evidence>
<name>A0AAV3Y8W8_9GAST</name>
<keyword evidence="2" id="KW-1185">Reference proteome</keyword>
<dbReference type="PANTHER" id="PTHR37984:SF7">
    <property type="entry name" value="INTEGRASE CATALYTIC DOMAIN-CONTAINING PROTEIN"/>
    <property type="match status" value="1"/>
</dbReference>
<gene>
    <name evidence="1" type="ORF">PoB_000538800</name>
</gene>
<accession>A0AAV3Y8W8</accession>
<organism evidence="1 2">
    <name type="scientific">Plakobranchus ocellatus</name>
    <dbReference type="NCBI Taxonomy" id="259542"/>
    <lineage>
        <taxon>Eukaryota</taxon>
        <taxon>Metazoa</taxon>
        <taxon>Spiralia</taxon>
        <taxon>Lophotrochozoa</taxon>
        <taxon>Mollusca</taxon>
        <taxon>Gastropoda</taxon>
        <taxon>Heterobranchia</taxon>
        <taxon>Euthyneura</taxon>
        <taxon>Panpulmonata</taxon>
        <taxon>Sacoglossa</taxon>
        <taxon>Placobranchoidea</taxon>
        <taxon>Plakobranchidae</taxon>
        <taxon>Plakobranchus</taxon>
    </lineage>
</organism>
<dbReference type="EMBL" id="BLXT01000621">
    <property type="protein sequence ID" value="GFN78882.1"/>
    <property type="molecule type" value="Genomic_DNA"/>
</dbReference>
<sequence>MLNTDIGRSTLMRRIVFLGGLVFNKSKYHIKQAKIHFYGLVWDAEGAQSRPKQVSLHISTKPSTTNVAEQFLGLVQFMSPLVPQLSDNTSLLRNLLQKDAQWQWTPTHEAAFKKLKCVIHEYLTLRYFNPNDPAAASM</sequence>
<reference evidence="1 2" key="1">
    <citation type="journal article" date="2021" name="Elife">
        <title>Chloroplast acquisition without the gene transfer in kleptoplastic sea slugs, Plakobranchus ocellatus.</title>
        <authorList>
            <person name="Maeda T."/>
            <person name="Takahashi S."/>
            <person name="Yoshida T."/>
            <person name="Shimamura S."/>
            <person name="Takaki Y."/>
            <person name="Nagai Y."/>
            <person name="Toyoda A."/>
            <person name="Suzuki Y."/>
            <person name="Arimoto A."/>
            <person name="Ishii H."/>
            <person name="Satoh N."/>
            <person name="Nishiyama T."/>
            <person name="Hasebe M."/>
            <person name="Maruyama T."/>
            <person name="Minagawa J."/>
            <person name="Obokata J."/>
            <person name="Shigenobu S."/>
        </authorList>
    </citation>
    <scope>NUCLEOTIDE SEQUENCE [LARGE SCALE GENOMIC DNA]</scope>
</reference>
<dbReference type="Gene3D" id="3.30.70.270">
    <property type="match status" value="1"/>
</dbReference>
<evidence type="ECO:0000313" key="1">
    <source>
        <dbReference type="EMBL" id="GFN78882.1"/>
    </source>
</evidence>
<proteinExistence type="predicted"/>
<dbReference type="InterPro" id="IPR043502">
    <property type="entry name" value="DNA/RNA_pol_sf"/>
</dbReference>
<dbReference type="Proteomes" id="UP000735302">
    <property type="component" value="Unassembled WGS sequence"/>
</dbReference>
<dbReference type="InterPro" id="IPR043128">
    <property type="entry name" value="Rev_trsase/Diguanyl_cyclase"/>
</dbReference>
<protein>
    <submittedName>
        <fullName evidence="1">Transposon ty3-g Gag-Pol polyprotein</fullName>
    </submittedName>
</protein>
<dbReference type="PANTHER" id="PTHR37984">
    <property type="entry name" value="PROTEIN CBG26694"/>
    <property type="match status" value="1"/>
</dbReference>
<dbReference type="InterPro" id="IPR050951">
    <property type="entry name" value="Retrovirus_Pol_polyprotein"/>
</dbReference>
<comment type="caution">
    <text evidence="1">The sequence shown here is derived from an EMBL/GenBank/DDBJ whole genome shotgun (WGS) entry which is preliminary data.</text>
</comment>